<dbReference type="AlphaFoldDB" id="A0A5B9QSV9"/>
<evidence type="ECO:0000313" key="3">
    <source>
        <dbReference type="Proteomes" id="UP000325286"/>
    </source>
</evidence>
<accession>A0A5B9QSV9</accession>
<dbReference type="KEGG" id="rul:UC8_29900"/>
<evidence type="ECO:0000256" key="1">
    <source>
        <dbReference type="SAM" id="Phobius"/>
    </source>
</evidence>
<reference evidence="2 3" key="1">
    <citation type="submission" date="2019-08" db="EMBL/GenBank/DDBJ databases">
        <title>Deep-cultivation of Planctomycetes and their phenomic and genomic characterization uncovers novel biology.</title>
        <authorList>
            <person name="Wiegand S."/>
            <person name="Jogler M."/>
            <person name="Boedeker C."/>
            <person name="Pinto D."/>
            <person name="Vollmers J."/>
            <person name="Rivas-Marin E."/>
            <person name="Kohn T."/>
            <person name="Peeters S.H."/>
            <person name="Heuer A."/>
            <person name="Rast P."/>
            <person name="Oberbeckmann S."/>
            <person name="Bunk B."/>
            <person name="Jeske O."/>
            <person name="Meyerdierks A."/>
            <person name="Storesund J.E."/>
            <person name="Kallscheuer N."/>
            <person name="Luecker S."/>
            <person name="Lage O.M."/>
            <person name="Pohl T."/>
            <person name="Merkel B.J."/>
            <person name="Hornburger P."/>
            <person name="Mueller R.-W."/>
            <person name="Bruemmer F."/>
            <person name="Labrenz M."/>
            <person name="Spormann A.M."/>
            <person name="Op den Camp H."/>
            <person name="Overmann J."/>
            <person name="Amann R."/>
            <person name="Jetten M.S.M."/>
            <person name="Mascher T."/>
            <person name="Medema M.H."/>
            <person name="Devos D.P."/>
            <person name="Kaster A.-K."/>
            <person name="Ovreas L."/>
            <person name="Rohde M."/>
            <person name="Galperin M.Y."/>
            <person name="Jogler C."/>
        </authorList>
    </citation>
    <scope>NUCLEOTIDE SEQUENCE [LARGE SCALE GENOMIC DNA]</scope>
    <source>
        <strain evidence="2 3">UC8</strain>
    </source>
</reference>
<gene>
    <name evidence="2" type="ORF">UC8_29900</name>
</gene>
<sequence>MSDPEFVPGKLESTLLVVLPFVATGVASLIAYWLYQLAQ</sequence>
<name>A0A5B9QSV9_9BACT</name>
<keyword evidence="1" id="KW-1133">Transmembrane helix</keyword>
<protein>
    <submittedName>
        <fullName evidence="2">Uncharacterized protein</fullName>
    </submittedName>
</protein>
<feature type="transmembrane region" description="Helical" evidence="1">
    <location>
        <begin position="15"/>
        <end position="35"/>
    </location>
</feature>
<proteinExistence type="predicted"/>
<organism evidence="2 3">
    <name type="scientific">Roseimaritima ulvae</name>
    <dbReference type="NCBI Taxonomy" id="980254"/>
    <lineage>
        <taxon>Bacteria</taxon>
        <taxon>Pseudomonadati</taxon>
        <taxon>Planctomycetota</taxon>
        <taxon>Planctomycetia</taxon>
        <taxon>Pirellulales</taxon>
        <taxon>Pirellulaceae</taxon>
        <taxon>Roseimaritima</taxon>
    </lineage>
</organism>
<dbReference type="Proteomes" id="UP000325286">
    <property type="component" value="Chromosome"/>
</dbReference>
<keyword evidence="1" id="KW-0472">Membrane</keyword>
<keyword evidence="1" id="KW-0812">Transmembrane</keyword>
<keyword evidence="3" id="KW-1185">Reference proteome</keyword>
<evidence type="ECO:0000313" key="2">
    <source>
        <dbReference type="EMBL" id="QEG40972.1"/>
    </source>
</evidence>
<dbReference type="EMBL" id="CP042914">
    <property type="protein sequence ID" value="QEG40972.1"/>
    <property type="molecule type" value="Genomic_DNA"/>
</dbReference>